<feature type="non-terminal residue" evidence="1">
    <location>
        <position position="125"/>
    </location>
</feature>
<evidence type="ECO:0000313" key="1">
    <source>
        <dbReference type="EMBL" id="KAJ9581355.1"/>
    </source>
</evidence>
<sequence>AAEGRGRPWRVTAAVEGPRPWMATAVEGDGRGGRRPWRVAVESDEFVNTSLCVAGRRVRQSSLTMRSTLRAKRQWRTTLRAVEGDGRGGRRPWPWRATAVEVKRLILRGCEYLSGPWRVTAAVVV</sequence>
<organism evidence="1 2">
    <name type="scientific">Diploptera punctata</name>
    <name type="common">Pacific beetle cockroach</name>
    <dbReference type="NCBI Taxonomy" id="6984"/>
    <lineage>
        <taxon>Eukaryota</taxon>
        <taxon>Metazoa</taxon>
        <taxon>Ecdysozoa</taxon>
        <taxon>Arthropoda</taxon>
        <taxon>Hexapoda</taxon>
        <taxon>Insecta</taxon>
        <taxon>Pterygota</taxon>
        <taxon>Neoptera</taxon>
        <taxon>Polyneoptera</taxon>
        <taxon>Dictyoptera</taxon>
        <taxon>Blattodea</taxon>
        <taxon>Blaberoidea</taxon>
        <taxon>Blaberidae</taxon>
        <taxon>Diplopterinae</taxon>
        <taxon>Diploptera</taxon>
    </lineage>
</organism>
<dbReference type="Proteomes" id="UP001233999">
    <property type="component" value="Unassembled WGS sequence"/>
</dbReference>
<protein>
    <submittedName>
        <fullName evidence="1">Uncharacterized protein</fullName>
    </submittedName>
</protein>
<keyword evidence="2" id="KW-1185">Reference proteome</keyword>
<feature type="non-terminal residue" evidence="1">
    <location>
        <position position="1"/>
    </location>
</feature>
<gene>
    <name evidence="1" type="ORF">L9F63_023464</name>
</gene>
<reference evidence="1" key="2">
    <citation type="submission" date="2023-05" db="EMBL/GenBank/DDBJ databases">
        <authorList>
            <person name="Fouks B."/>
        </authorList>
    </citation>
    <scope>NUCLEOTIDE SEQUENCE</scope>
    <source>
        <strain evidence="1">Stay&amp;Tobe</strain>
        <tissue evidence="1">Testes</tissue>
    </source>
</reference>
<reference evidence="1" key="1">
    <citation type="journal article" date="2023" name="IScience">
        <title>Live-bearing cockroach genome reveals convergent evolutionary mechanisms linked to viviparity in insects and beyond.</title>
        <authorList>
            <person name="Fouks B."/>
            <person name="Harrison M.C."/>
            <person name="Mikhailova A.A."/>
            <person name="Marchal E."/>
            <person name="English S."/>
            <person name="Carruthers M."/>
            <person name="Jennings E.C."/>
            <person name="Chiamaka E.L."/>
            <person name="Frigard R.A."/>
            <person name="Pippel M."/>
            <person name="Attardo G.M."/>
            <person name="Benoit J.B."/>
            <person name="Bornberg-Bauer E."/>
            <person name="Tobe S.S."/>
        </authorList>
    </citation>
    <scope>NUCLEOTIDE SEQUENCE</scope>
    <source>
        <strain evidence="1">Stay&amp;Tobe</strain>
    </source>
</reference>
<comment type="caution">
    <text evidence="1">The sequence shown here is derived from an EMBL/GenBank/DDBJ whole genome shotgun (WGS) entry which is preliminary data.</text>
</comment>
<dbReference type="AlphaFoldDB" id="A0AAD7ZJ81"/>
<accession>A0AAD7ZJ81</accession>
<dbReference type="EMBL" id="JASPKZ010007940">
    <property type="protein sequence ID" value="KAJ9581355.1"/>
    <property type="molecule type" value="Genomic_DNA"/>
</dbReference>
<proteinExistence type="predicted"/>
<evidence type="ECO:0000313" key="2">
    <source>
        <dbReference type="Proteomes" id="UP001233999"/>
    </source>
</evidence>
<name>A0AAD7ZJ81_DIPPU</name>